<keyword evidence="5" id="KW-1185">Reference proteome</keyword>
<reference evidence="4 5" key="1">
    <citation type="submission" date="2020-04" db="EMBL/GenBank/DDBJ databases">
        <title>Paeniglutamicibacter sp. ANT13_2, a novel actinomycete isolated from sediment in Antarctica.</title>
        <authorList>
            <person name="Sakdapetsiri C."/>
            <person name="Pinyakong O."/>
        </authorList>
    </citation>
    <scope>NUCLEOTIDE SEQUENCE [LARGE SCALE GENOMIC DNA]</scope>
    <source>
        <strain evidence="4 5">ANT13_2</strain>
    </source>
</reference>
<feature type="region of interest" description="Disordered" evidence="2">
    <location>
        <begin position="401"/>
        <end position="485"/>
    </location>
</feature>
<dbReference type="Proteomes" id="UP000746595">
    <property type="component" value="Unassembled WGS sequence"/>
</dbReference>
<dbReference type="Gene3D" id="2.60.200.20">
    <property type="match status" value="1"/>
</dbReference>
<feature type="region of interest" description="Disordered" evidence="2">
    <location>
        <begin position="159"/>
        <end position="232"/>
    </location>
</feature>
<dbReference type="EMBL" id="JAAWVT010000005">
    <property type="protein sequence ID" value="NKG21504.1"/>
    <property type="molecule type" value="Genomic_DNA"/>
</dbReference>
<feature type="compositionally biased region" description="Low complexity" evidence="2">
    <location>
        <begin position="168"/>
        <end position="203"/>
    </location>
</feature>
<evidence type="ECO:0000259" key="3">
    <source>
        <dbReference type="PROSITE" id="PS50006"/>
    </source>
</evidence>
<dbReference type="Pfam" id="PF00498">
    <property type="entry name" value="FHA"/>
    <property type="match status" value="1"/>
</dbReference>
<feature type="region of interest" description="Disordered" evidence="2">
    <location>
        <begin position="253"/>
        <end position="301"/>
    </location>
</feature>
<dbReference type="InterPro" id="IPR008984">
    <property type="entry name" value="SMAD_FHA_dom_sf"/>
</dbReference>
<dbReference type="CDD" id="cd00060">
    <property type="entry name" value="FHA"/>
    <property type="match status" value="1"/>
</dbReference>
<feature type="compositionally biased region" description="Basic and acidic residues" evidence="2">
    <location>
        <begin position="289"/>
        <end position="301"/>
    </location>
</feature>
<feature type="domain" description="FHA" evidence="3">
    <location>
        <begin position="552"/>
        <end position="608"/>
    </location>
</feature>
<dbReference type="RefSeq" id="WP_168152299.1">
    <property type="nucleotide sequence ID" value="NZ_JAAWVT010000005.1"/>
</dbReference>
<accession>A0ABX1G686</accession>
<evidence type="ECO:0000313" key="5">
    <source>
        <dbReference type="Proteomes" id="UP000746595"/>
    </source>
</evidence>
<dbReference type="InterPro" id="IPR000253">
    <property type="entry name" value="FHA_dom"/>
</dbReference>
<name>A0ABX1G686_9MICC</name>
<evidence type="ECO:0000313" key="4">
    <source>
        <dbReference type="EMBL" id="NKG21504.1"/>
    </source>
</evidence>
<organism evidence="4 5">
    <name type="scientific">Paeniglutamicibacter terrestris</name>
    <dbReference type="NCBI Taxonomy" id="2723403"/>
    <lineage>
        <taxon>Bacteria</taxon>
        <taxon>Bacillati</taxon>
        <taxon>Actinomycetota</taxon>
        <taxon>Actinomycetes</taxon>
        <taxon>Micrococcales</taxon>
        <taxon>Micrococcaceae</taxon>
        <taxon>Paeniglutamicibacter</taxon>
    </lineage>
</organism>
<feature type="compositionally biased region" description="Basic and acidic residues" evidence="2">
    <location>
        <begin position="259"/>
        <end position="273"/>
    </location>
</feature>
<evidence type="ECO:0000256" key="1">
    <source>
        <dbReference type="ARBA" id="ARBA00022553"/>
    </source>
</evidence>
<feature type="compositionally biased region" description="Acidic residues" evidence="2">
    <location>
        <begin position="338"/>
        <end position="351"/>
    </location>
</feature>
<gene>
    <name evidence="4" type="ORF">HED64_12405</name>
</gene>
<evidence type="ECO:0000256" key="2">
    <source>
        <dbReference type="SAM" id="MobiDB-lite"/>
    </source>
</evidence>
<keyword evidence="1" id="KW-0597">Phosphoprotein</keyword>
<dbReference type="SUPFAM" id="SSF49879">
    <property type="entry name" value="SMAD/FHA domain"/>
    <property type="match status" value="1"/>
</dbReference>
<sequence length="646" mass="67128">MNALRYLPGDWFALVSPQHVILLPGTTAVTEVSALWERLHDAATVESLLTEILTAAQMKISSMPPFAIVSRDAAPHVVVRGEVSVATNNGSEQARGRDVATWLERRFGPADQWDVSVGAADEGHWLPIAEGIVRVSGLRQGGDPEGMTPRSDASIVAEADADADADADAQAATDTATATPATVAPPSSATPTTVAPATPTTASIEADVETRTDAEPEAATEHPATGMEPTAVGVETETKIDAAPEKVELATAAEAETAAEVKTEPATEARATAEPDTQETAGQLPEDNTEIKPDHGGDSLDRSQVSLASELLGRRDDTVGGHVAPIASSGPAASLKEEIDDELEDDIDDSDTILTPRGRRASTQDAKMVPAAPAQIPAPAPNAAPAQVPGLISGMPWMRDAAKEAPPVPPKPAGQGAQQAADIDDDEEGHTILRGGLPAAKPAWKLSVDPAGQRSGDPAGEPGQGSGEEPTEELDAGLSVSGRNTTSSARALVLARSCNNGHINPPTAANCKKCGSTLRGAAHQMPRPPLGKMIIADGPEGRETVHELTRSVLLGRQPSADGLNFDPAPQLVQVQSPSSDISRNHLQVRIDGWHVELVDMGATNGSMLLRAGHSPRRLARNEAVLLLSGDVADLGDGVSVRFEELP</sequence>
<protein>
    <submittedName>
        <fullName evidence="4">FHA domain-containing protein</fullName>
    </submittedName>
</protein>
<feature type="region of interest" description="Disordered" evidence="2">
    <location>
        <begin position="316"/>
        <end position="366"/>
    </location>
</feature>
<proteinExistence type="predicted"/>
<dbReference type="PROSITE" id="PS50006">
    <property type="entry name" value="FHA_DOMAIN"/>
    <property type="match status" value="1"/>
</dbReference>
<comment type="caution">
    <text evidence="4">The sequence shown here is derived from an EMBL/GenBank/DDBJ whole genome shotgun (WGS) entry which is preliminary data.</text>
</comment>